<keyword evidence="1" id="KW-0808">Transferase</keyword>
<dbReference type="PANTHER" id="PTHR43018:SF3">
    <property type="entry name" value="CARBOXYSOME FORMATION PROTEIN"/>
    <property type="match status" value="1"/>
</dbReference>
<proteinExistence type="predicted"/>
<dbReference type="InterPro" id="IPR006268">
    <property type="entry name" value="DAHP_syn_2"/>
</dbReference>
<dbReference type="NCBIfam" id="NF006421">
    <property type="entry name" value="PRK08673.1"/>
    <property type="match status" value="1"/>
</dbReference>
<dbReference type="InterPro" id="IPR052899">
    <property type="entry name" value="Class-I_DAHP_synthase"/>
</dbReference>
<dbReference type="PANTHER" id="PTHR43018">
    <property type="entry name" value="PHOSPHO-2-DEHYDRO-3-DEOXYHEPTONATE ALDOLASE"/>
    <property type="match status" value="1"/>
</dbReference>
<dbReference type="NCBIfam" id="NF009239">
    <property type="entry name" value="PRK12595.1"/>
    <property type="match status" value="1"/>
</dbReference>
<evidence type="ECO:0000259" key="2">
    <source>
        <dbReference type="Pfam" id="PF00793"/>
    </source>
</evidence>
<dbReference type="SUPFAM" id="SSF51569">
    <property type="entry name" value="Aldolase"/>
    <property type="match status" value="1"/>
</dbReference>
<evidence type="ECO:0000313" key="4">
    <source>
        <dbReference type="EMBL" id="OGG03483.1"/>
    </source>
</evidence>
<dbReference type="InterPro" id="IPR041071">
    <property type="entry name" value="DAHP_snth_FXD"/>
</dbReference>
<dbReference type="Gene3D" id="3.20.20.70">
    <property type="entry name" value="Aldolase class I"/>
    <property type="match status" value="1"/>
</dbReference>
<feature type="domain" description="DAHP synthase ferredoxin-like" evidence="3">
    <location>
        <begin position="1"/>
        <end position="68"/>
    </location>
</feature>
<accession>A0A1F5YTS3</accession>
<dbReference type="GO" id="GO:0009073">
    <property type="term" value="P:aromatic amino acid family biosynthetic process"/>
    <property type="evidence" value="ECO:0007669"/>
    <property type="project" value="InterPro"/>
</dbReference>
<name>A0A1F5YTS3_9BACT</name>
<protein>
    <submittedName>
        <fullName evidence="4">3-deoxy-7-phosphoheptulonate synthase</fullName>
    </submittedName>
</protein>
<dbReference type="STRING" id="1817867.A3F83_08955"/>
<reference evidence="4 5" key="1">
    <citation type="journal article" date="2016" name="Nat. Commun.">
        <title>Thousands of microbial genomes shed light on interconnected biogeochemical processes in an aquifer system.</title>
        <authorList>
            <person name="Anantharaman K."/>
            <person name="Brown C.T."/>
            <person name="Hug L.A."/>
            <person name="Sharon I."/>
            <person name="Castelle C.J."/>
            <person name="Probst A.J."/>
            <person name="Thomas B.C."/>
            <person name="Singh A."/>
            <person name="Wilkins M.J."/>
            <person name="Karaoz U."/>
            <person name="Brodie E.L."/>
            <person name="Williams K.H."/>
            <person name="Hubbard S.S."/>
            <person name="Banfield J.F."/>
        </authorList>
    </citation>
    <scope>NUCLEOTIDE SEQUENCE [LARGE SCALE GENOMIC DNA]</scope>
</reference>
<gene>
    <name evidence="4" type="ORF">A3F83_08955</name>
</gene>
<dbReference type="Pfam" id="PF00793">
    <property type="entry name" value="DAHP_synth_1"/>
    <property type="match status" value="1"/>
</dbReference>
<dbReference type="GO" id="GO:0016740">
    <property type="term" value="F:transferase activity"/>
    <property type="evidence" value="ECO:0007669"/>
    <property type="project" value="UniProtKB-KW"/>
</dbReference>
<feature type="domain" description="DAHP synthetase I/KDSA" evidence="2">
    <location>
        <begin position="83"/>
        <end position="324"/>
    </location>
</feature>
<dbReference type="EMBL" id="MFIX01000140">
    <property type="protein sequence ID" value="OGG03483.1"/>
    <property type="molecule type" value="Genomic_DNA"/>
</dbReference>
<evidence type="ECO:0000313" key="5">
    <source>
        <dbReference type="Proteomes" id="UP000179129"/>
    </source>
</evidence>
<dbReference type="NCBIfam" id="TIGR01361">
    <property type="entry name" value="DAHP_synth_Bsub"/>
    <property type="match status" value="1"/>
</dbReference>
<organism evidence="4 5">
    <name type="scientific">Candidatus Glassbacteria bacterium RIFCSPLOWO2_12_FULL_58_11</name>
    <dbReference type="NCBI Taxonomy" id="1817867"/>
    <lineage>
        <taxon>Bacteria</taxon>
        <taxon>Candidatus Glassiibacteriota</taxon>
    </lineage>
</organism>
<dbReference type="Proteomes" id="UP000179129">
    <property type="component" value="Unassembled WGS sequence"/>
</dbReference>
<dbReference type="GO" id="GO:0016832">
    <property type="term" value="F:aldehyde-lyase activity"/>
    <property type="evidence" value="ECO:0007669"/>
    <property type="project" value="InterPro"/>
</dbReference>
<dbReference type="InterPro" id="IPR006218">
    <property type="entry name" value="DAHP1/KDSA"/>
</dbReference>
<dbReference type="Pfam" id="PF18152">
    <property type="entry name" value="DAHP_snth_FXD"/>
    <property type="match status" value="1"/>
</dbReference>
<evidence type="ECO:0000256" key="1">
    <source>
        <dbReference type="ARBA" id="ARBA00022679"/>
    </source>
</evidence>
<sequence>MIIVMQENATREQIDHVFERVRELGYNVHPIYGKQRTVIGAIGDERGKFRLKSLESVPGVESVIPILKPYKLVGRELKKEKTVVRVGEDVAFGSKQFVIIAGPCSVESREQIIETAERVKKAGARMLRGGAFKPRTSPYSFQGLEEEGLELLAEAREKTGLKIVTEVITPQDLPLVSSYADVLQVGARNMQNFALLKQIGQLDKPVLLKRGLSATINEFLMSAEYILSEGNRNVILCERGIRTFETATRNTLDLSAVPLILKMSHLPIIVDPSHGTGVPDLVAPMSKAAAAAGADGVIVEVHSNPETALSDGEQSLDPDAFDRLVGALKPILKAEGRTL</sequence>
<evidence type="ECO:0000259" key="3">
    <source>
        <dbReference type="Pfam" id="PF18152"/>
    </source>
</evidence>
<dbReference type="InterPro" id="IPR013785">
    <property type="entry name" value="Aldolase_TIM"/>
</dbReference>
<comment type="caution">
    <text evidence="4">The sequence shown here is derived from an EMBL/GenBank/DDBJ whole genome shotgun (WGS) entry which is preliminary data.</text>
</comment>
<dbReference type="Gene3D" id="3.30.70.1140">
    <property type="entry name" value="Phospho-2-dehydro-3-deoxyheptonate aldolase, domain 1"/>
    <property type="match status" value="1"/>
</dbReference>
<dbReference type="AlphaFoldDB" id="A0A1F5YTS3"/>